<dbReference type="GO" id="GO:0008233">
    <property type="term" value="F:peptidase activity"/>
    <property type="evidence" value="ECO:0007669"/>
    <property type="project" value="UniProtKB-KW"/>
</dbReference>
<evidence type="ECO:0000256" key="6">
    <source>
        <dbReference type="ARBA" id="ARBA00022801"/>
    </source>
</evidence>
<dbReference type="SUPFAM" id="SSF50156">
    <property type="entry name" value="PDZ domain-like"/>
    <property type="match status" value="1"/>
</dbReference>
<dbReference type="InterPro" id="IPR004387">
    <property type="entry name" value="Pept_M50_Zn"/>
</dbReference>
<keyword evidence="4 13" id="KW-0645">Protease</keyword>
<feature type="domain" description="Peptidase M50" evidence="12">
    <location>
        <begin position="114"/>
        <end position="431"/>
    </location>
</feature>
<dbReference type="RefSeq" id="WP_129604625.1">
    <property type="nucleotide sequence ID" value="NZ_PRLL01000007.1"/>
</dbReference>
<feature type="transmembrane region" description="Helical" evidence="11">
    <location>
        <begin position="152"/>
        <end position="173"/>
    </location>
</feature>
<keyword evidence="9" id="KW-0482">Metalloprotease</keyword>
<dbReference type="InterPro" id="IPR036034">
    <property type="entry name" value="PDZ_sf"/>
</dbReference>
<name>A0ABY0FK01_9BACT</name>
<organism evidence="13 14">
    <name type="scientific">Candidatus Nanosyncoccus nanoralicus</name>
    <dbReference type="NCBI Taxonomy" id="2171996"/>
    <lineage>
        <taxon>Bacteria</taxon>
        <taxon>Candidatus Saccharimonadota</taxon>
        <taxon>Candidatus Nanosyncoccalia</taxon>
        <taxon>Candidatus Nanosyncoccales</taxon>
        <taxon>Candidatus Nanosyncoccaceae</taxon>
        <taxon>Candidatus Nanosyncoccus</taxon>
    </lineage>
</organism>
<evidence type="ECO:0000256" key="10">
    <source>
        <dbReference type="ARBA" id="ARBA00023136"/>
    </source>
</evidence>
<dbReference type="GO" id="GO:0006508">
    <property type="term" value="P:proteolysis"/>
    <property type="evidence" value="ECO:0007669"/>
    <property type="project" value="UniProtKB-KW"/>
</dbReference>
<evidence type="ECO:0000256" key="2">
    <source>
        <dbReference type="ARBA" id="ARBA00004141"/>
    </source>
</evidence>
<dbReference type="Gene3D" id="2.30.42.10">
    <property type="match status" value="1"/>
</dbReference>
<comment type="cofactor">
    <cofactor evidence="1">
        <name>Zn(2+)</name>
        <dbReference type="ChEBI" id="CHEBI:29105"/>
    </cofactor>
</comment>
<comment type="subcellular location">
    <subcellularLocation>
        <location evidence="2">Membrane</location>
        <topology evidence="2">Multi-pass membrane protein</topology>
    </subcellularLocation>
</comment>
<evidence type="ECO:0000259" key="12">
    <source>
        <dbReference type="Pfam" id="PF02163"/>
    </source>
</evidence>
<dbReference type="Pfam" id="PF02163">
    <property type="entry name" value="Peptidase_M50"/>
    <property type="match status" value="2"/>
</dbReference>
<accession>A0ABY0FK01</accession>
<feature type="domain" description="Peptidase M50" evidence="12">
    <location>
        <begin position="11"/>
        <end position="49"/>
    </location>
</feature>
<dbReference type="InterPro" id="IPR008915">
    <property type="entry name" value="Peptidase_M50"/>
</dbReference>
<reference evidence="13 14" key="1">
    <citation type="journal article" date="2018" name="bioRxiv">
        <title>Evidence of independent acquisition and adaption of ultra-small bacteria to human hosts across the highly diverse yet reduced genomes of the phylum Saccharibacteria.</title>
        <authorList>
            <person name="McLean J.S."/>
            <person name="Bor B."/>
            <person name="To T.T."/>
            <person name="Liu Q."/>
            <person name="Kearns K.A."/>
            <person name="Solden L.M."/>
            <person name="Wrighton K.C."/>
            <person name="He X."/>
            <person name="Shi W."/>
        </authorList>
    </citation>
    <scope>NUCLEOTIDE SEQUENCE [LARGE SCALE GENOMIC DNA]</scope>
    <source>
        <strain evidence="13 14">TM7_KMM_G3_1_HOT_351</strain>
    </source>
</reference>
<dbReference type="PANTHER" id="PTHR42837:SF2">
    <property type="entry name" value="MEMBRANE METALLOPROTEASE ARASP2, CHLOROPLASTIC-RELATED"/>
    <property type="match status" value="1"/>
</dbReference>
<keyword evidence="7" id="KW-0862">Zinc</keyword>
<feature type="transmembrane region" description="Helical" evidence="11">
    <location>
        <begin position="424"/>
        <end position="445"/>
    </location>
</feature>
<evidence type="ECO:0000256" key="5">
    <source>
        <dbReference type="ARBA" id="ARBA00022692"/>
    </source>
</evidence>
<comment type="caution">
    <text evidence="13">The sequence shown here is derived from an EMBL/GenBank/DDBJ whole genome shotgun (WGS) entry which is preliminary data.</text>
</comment>
<protein>
    <submittedName>
        <fullName evidence="13">Regulator of sigma-W protease RasP</fullName>
        <ecNumber evidence="13">3.4.24.-</ecNumber>
    </submittedName>
</protein>
<keyword evidence="6 13" id="KW-0378">Hydrolase</keyword>
<reference evidence="13 14" key="2">
    <citation type="journal article" date="2020" name="Cell Rep.">
        <title>Acquisition and Adaptation of Ultra-small Parasitic Reduced Genome Bacteria to Mammalian Hosts.</title>
        <authorList>
            <person name="McLean J.S."/>
            <person name="Bor B."/>
            <person name="Kerns K.A."/>
            <person name="Liu Q."/>
            <person name="To T.T."/>
            <person name="Solden L."/>
            <person name="Hendrickson E.L."/>
            <person name="Wrighton K."/>
            <person name="Shi W."/>
            <person name="He X."/>
        </authorList>
    </citation>
    <scope>NUCLEOTIDE SEQUENCE [LARGE SCALE GENOMIC DNA]</scope>
    <source>
        <strain evidence="13 14">TM7_KMM_G3_1_HOT_351</strain>
    </source>
</reference>
<dbReference type="Proteomes" id="UP001191004">
    <property type="component" value="Unassembled WGS sequence"/>
</dbReference>
<evidence type="ECO:0000256" key="4">
    <source>
        <dbReference type="ARBA" id="ARBA00022670"/>
    </source>
</evidence>
<keyword evidence="10 11" id="KW-0472">Membrane</keyword>
<keyword evidence="5 11" id="KW-0812">Transmembrane</keyword>
<sequence>MNIFFGILIGFIVLTTLVVLHELGHFLTAKKNGVKVNEFGIGFPPRAIAWIHIPASQVENYLENLSEEGKKQINQAKLQKRLAKIKNAKTSDKERYYWLPFPKAEYQTPQKYLIFSLNYLPIGGFCAMDGESAADTKKGTFGATNFWQKTQILFGGVVMNWLTAIIIFTILAWTGMPEFLPNQFSIQSDAKRTTQPVIISKVLENSPAEKAGIKKNSRILSMSEQNSDQKIQPANSQSVIEFNNSHKNQTVIYHLKNLDSEQEYTATANLGSGENNQPALGIALEPNFTEAKTRYTWSAPLVGIGTTTQITTKTFEGFGELVKNIFQGVIRQFSGNNQTKEEGKKQISKVGDSVSGPVGIIGVLFPAFTSAGPTNLAFLAAVISISLACMNVLPIPALDGGRWFLIGLFKLRGKKLKKQTEEKIVGRAFLALIALSLLITILDIIKIAK</sequence>
<evidence type="ECO:0000256" key="3">
    <source>
        <dbReference type="ARBA" id="ARBA00007931"/>
    </source>
</evidence>
<feature type="transmembrane region" description="Helical" evidence="11">
    <location>
        <begin position="377"/>
        <end position="404"/>
    </location>
</feature>
<dbReference type="EC" id="3.4.24.-" evidence="13"/>
<evidence type="ECO:0000256" key="11">
    <source>
        <dbReference type="SAM" id="Phobius"/>
    </source>
</evidence>
<comment type="similarity">
    <text evidence="3">Belongs to the peptidase M50B family.</text>
</comment>
<evidence type="ECO:0000256" key="9">
    <source>
        <dbReference type="ARBA" id="ARBA00023049"/>
    </source>
</evidence>
<evidence type="ECO:0000313" key="13">
    <source>
        <dbReference type="EMBL" id="RYC73623.1"/>
    </source>
</evidence>
<proteinExistence type="inferred from homology"/>
<evidence type="ECO:0000256" key="1">
    <source>
        <dbReference type="ARBA" id="ARBA00001947"/>
    </source>
</evidence>
<keyword evidence="14" id="KW-1185">Reference proteome</keyword>
<evidence type="ECO:0000256" key="7">
    <source>
        <dbReference type="ARBA" id="ARBA00022833"/>
    </source>
</evidence>
<dbReference type="PANTHER" id="PTHR42837">
    <property type="entry name" value="REGULATOR OF SIGMA-E PROTEASE RSEP"/>
    <property type="match status" value="1"/>
</dbReference>
<evidence type="ECO:0000313" key="14">
    <source>
        <dbReference type="Proteomes" id="UP001191004"/>
    </source>
</evidence>
<evidence type="ECO:0000256" key="8">
    <source>
        <dbReference type="ARBA" id="ARBA00022989"/>
    </source>
</evidence>
<dbReference type="EMBL" id="PRLL01000007">
    <property type="protein sequence ID" value="RYC73623.1"/>
    <property type="molecule type" value="Genomic_DNA"/>
</dbReference>
<keyword evidence="8 11" id="KW-1133">Transmembrane helix</keyword>
<gene>
    <name evidence="13" type="primary">rasP</name>
    <name evidence="13" type="ORF">G3KMM_00318</name>
</gene>